<dbReference type="Proteomes" id="UP000440096">
    <property type="component" value="Unassembled WGS sequence"/>
</dbReference>
<dbReference type="SUPFAM" id="SSF52518">
    <property type="entry name" value="Thiamin diphosphate-binding fold (THDP-binding)"/>
    <property type="match status" value="1"/>
</dbReference>
<evidence type="ECO:0000313" key="6">
    <source>
        <dbReference type="Proteomes" id="UP000440096"/>
    </source>
</evidence>
<proteinExistence type="predicted"/>
<evidence type="ECO:0000256" key="2">
    <source>
        <dbReference type="ARBA" id="ARBA00023002"/>
    </source>
</evidence>
<dbReference type="PANTHER" id="PTHR11516:SF41">
    <property type="entry name" value="3-METHYL-2-OXOBUTANOATE DEHYDROGENASE SUBUNIT ALPHA"/>
    <property type="match status" value="1"/>
</dbReference>
<dbReference type="PANTHER" id="PTHR11516">
    <property type="entry name" value="PYRUVATE DEHYDROGENASE E1 COMPONENT, ALPHA SUBUNIT BACTERIAL AND ORGANELLAR"/>
    <property type="match status" value="1"/>
</dbReference>
<keyword evidence="3" id="KW-0786">Thiamine pyrophosphate</keyword>
<reference evidence="5 6" key="1">
    <citation type="submission" date="2019-11" db="EMBL/GenBank/DDBJ databases">
        <title>Draft genome of Amycolatopsis RM579.</title>
        <authorList>
            <person name="Duangmal K."/>
            <person name="Mingma R."/>
        </authorList>
    </citation>
    <scope>NUCLEOTIDE SEQUENCE [LARGE SCALE GENOMIC DNA]</scope>
    <source>
        <strain evidence="5 6">RM579</strain>
    </source>
</reference>
<accession>A0A6N7YRJ9</accession>
<protein>
    <submittedName>
        <fullName evidence="5">Thiamine pyrophosphate-dependent dehydrogenase E1 component subunit alpha</fullName>
    </submittedName>
</protein>
<dbReference type="GO" id="GO:0006086">
    <property type="term" value="P:pyruvate decarboxylation to acetyl-CoA"/>
    <property type="evidence" value="ECO:0007669"/>
    <property type="project" value="TreeGrafter"/>
</dbReference>
<evidence type="ECO:0000256" key="3">
    <source>
        <dbReference type="ARBA" id="ARBA00023052"/>
    </source>
</evidence>
<dbReference type="InterPro" id="IPR050642">
    <property type="entry name" value="PDH_E1_Alpha_Subunit"/>
</dbReference>
<dbReference type="OrthoDB" id="9766715at2"/>
<evidence type="ECO:0000259" key="4">
    <source>
        <dbReference type="Pfam" id="PF00676"/>
    </source>
</evidence>
<sequence>MTTTATPASRVSPDLGRRLYGLMTLAAGVDERLRKGIRNGEFGVHLHSPRGHEAVAAGLGTALRSDDRLVATYRGLHVQIAKGVPLAEVIGEILGRSAGAARGKSGSMHVTCPEAGLMHSTGIVGSGVPVAVGVALAARRQGSSRVTAVCFGDGAANTGSFHEGLNLAAVWRLPVVFVCENNLWAEMTPVHESMRVETVAERAAGYGMPGVRVDGNDPEAVYEAIATAAKVGRAGGGPSLVECMTFRLAGHSTGDAHHYMPEAQLAAAHAADPVPAYRRSLLERGVLNESELAAIDTSSASQVATALAAVLESPPPGPAEVDRDVYADMEGIPS</sequence>
<evidence type="ECO:0000256" key="1">
    <source>
        <dbReference type="ARBA" id="ARBA00001964"/>
    </source>
</evidence>
<gene>
    <name evidence="5" type="ORF">GKO32_16970</name>
</gene>
<dbReference type="InterPro" id="IPR029061">
    <property type="entry name" value="THDP-binding"/>
</dbReference>
<keyword evidence="2" id="KW-0560">Oxidoreductase</keyword>
<comment type="caution">
    <text evidence="5">The sequence shown here is derived from an EMBL/GenBank/DDBJ whole genome shotgun (WGS) entry which is preliminary data.</text>
</comment>
<dbReference type="EMBL" id="WMBA01000024">
    <property type="protein sequence ID" value="MTD55657.1"/>
    <property type="molecule type" value="Genomic_DNA"/>
</dbReference>
<feature type="domain" description="Dehydrogenase E1 component" evidence="4">
    <location>
        <begin position="22"/>
        <end position="317"/>
    </location>
</feature>
<organism evidence="5 6">
    <name type="scientific">Amycolatopsis pithecellobii</name>
    <dbReference type="NCBI Taxonomy" id="664692"/>
    <lineage>
        <taxon>Bacteria</taxon>
        <taxon>Bacillati</taxon>
        <taxon>Actinomycetota</taxon>
        <taxon>Actinomycetes</taxon>
        <taxon>Pseudonocardiales</taxon>
        <taxon>Pseudonocardiaceae</taxon>
        <taxon>Amycolatopsis</taxon>
    </lineage>
</organism>
<evidence type="ECO:0000313" key="5">
    <source>
        <dbReference type="EMBL" id="MTD55657.1"/>
    </source>
</evidence>
<dbReference type="RefSeq" id="WP_154757852.1">
    <property type="nucleotide sequence ID" value="NZ_WMBA01000024.1"/>
</dbReference>
<name>A0A6N7YRJ9_9PSEU</name>
<dbReference type="CDD" id="cd02000">
    <property type="entry name" value="TPP_E1_PDC_ADC_BCADC"/>
    <property type="match status" value="1"/>
</dbReference>
<dbReference type="Pfam" id="PF00676">
    <property type="entry name" value="E1_dh"/>
    <property type="match status" value="1"/>
</dbReference>
<dbReference type="InterPro" id="IPR001017">
    <property type="entry name" value="DH_E1"/>
</dbReference>
<dbReference type="AlphaFoldDB" id="A0A6N7YRJ9"/>
<dbReference type="GO" id="GO:0000287">
    <property type="term" value="F:magnesium ion binding"/>
    <property type="evidence" value="ECO:0007669"/>
    <property type="project" value="UniProtKB-ARBA"/>
</dbReference>
<dbReference type="GO" id="GO:0004739">
    <property type="term" value="F:pyruvate dehydrogenase (acetyl-transferring) activity"/>
    <property type="evidence" value="ECO:0007669"/>
    <property type="project" value="TreeGrafter"/>
</dbReference>
<comment type="cofactor">
    <cofactor evidence="1">
        <name>thiamine diphosphate</name>
        <dbReference type="ChEBI" id="CHEBI:58937"/>
    </cofactor>
</comment>
<keyword evidence="6" id="KW-1185">Reference proteome</keyword>
<dbReference type="Gene3D" id="3.40.50.970">
    <property type="match status" value="1"/>
</dbReference>